<dbReference type="InterPro" id="IPR054491">
    <property type="entry name" value="MGH1-like_GH"/>
</dbReference>
<dbReference type="Pfam" id="PF22422">
    <property type="entry name" value="MGH1-like_GH"/>
    <property type="match status" value="1"/>
</dbReference>
<evidence type="ECO:0000313" key="3">
    <source>
        <dbReference type="EMBL" id="ARN81449.1"/>
    </source>
</evidence>
<dbReference type="Pfam" id="PF14742">
    <property type="entry name" value="GDE_N_bis"/>
    <property type="match status" value="1"/>
</dbReference>
<name>A0A1W6MVE2_9HYPH</name>
<organism evidence="3 4">
    <name type="scientific">Methylocystis bryophila</name>
    <dbReference type="NCBI Taxonomy" id="655015"/>
    <lineage>
        <taxon>Bacteria</taxon>
        <taxon>Pseudomonadati</taxon>
        <taxon>Pseudomonadota</taxon>
        <taxon>Alphaproteobacteria</taxon>
        <taxon>Hyphomicrobiales</taxon>
        <taxon>Methylocystaceae</taxon>
        <taxon>Methylocystis</taxon>
    </lineage>
</organism>
<dbReference type="Gene3D" id="1.50.10.10">
    <property type="match status" value="1"/>
</dbReference>
<dbReference type="EMBL" id="CP019948">
    <property type="protein sequence ID" value="ARN81449.1"/>
    <property type="molecule type" value="Genomic_DNA"/>
</dbReference>
<sequence>MKEPAFPATSAKGTQDAPPSQFYIAATESLSELSTRTLKHGDTFGIFDRHGDIIPGFGSPQGLFHDDTRFLSSLQILVNSQRPLLLSSKIEDNNAALSVDLTNPDLLEGENGALVLERDMVHILRSKFLWRSGCYERLGLRNFAAANSWIDLDILFDADFADIFEVRGKHRASRGEKRSEISKDRAIIAYRGLDDVVRRTVIDFDPRPSALDRGRARYRINLAAGGRASVFFTFRCMQDEDHVNAPRSFLLATRRARRELRGLASGAATVETSNNVFNEVLRRSMADLYMLVTETAHGPFPYAGVPWFSTNFGRDSIITAIETLWIEPAVAKAVLKYLAATQAVETKPEADAQPGKIVHEIRRGEMARLGEVPFARYYGSVDGTPLFVTLAGLYLERTGDLDTISELWPSIDAALNWIDCDGDRDGDGFVEYFRADENGLVNQGWKDSSDSVFHADGALAQGPIALCEVQGYVFAAKRAAAKIAVALGDVKRAERLTQEAEALAARFDDAFWCEEIGTYAMALDGDKRRCAIRSSNAGHLLFAGIAPAHRAAQVGDQLLKKPFFSGWGVRTIAAGEIRYNPMSYHNGSIWPHDNALIGMGMARYGLKHGLQTLFSGLFDAACYMDLRRLPELFCGFQRMRGKGPTLYPVACTPQAWSSCAPFALLQASLGLEFEPGAHRVRLRQPKLPPFLDEVAIRSLAVGNSSIDLLVRRHGADVSVSALSSDDNGHARVEVTL</sequence>
<dbReference type="InterPro" id="IPR012341">
    <property type="entry name" value="6hp_glycosidase-like_sf"/>
</dbReference>
<protein>
    <submittedName>
        <fullName evidence="3">Amylo-alpha-1,6-glucosidase</fullName>
    </submittedName>
</protein>
<dbReference type="AlphaFoldDB" id="A0A1W6MVE2"/>
<dbReference type="RefSeq" id="WP_085771558.1">
    <property type="nucleotide sequence ID" value="NZ_AP027149.1"/>
</dbReference>
<keyword evidence="4" id="KW-1185">Reference proteome</keyword>
<feature type="domain" description="Putative glycogen debranching enzyme N-terminal" evidence="1">
    <location>
        <begin position="38"/>
        <end position="232"/>
    </location>
</feature>
<accession>A0A1W6MVE2</accession>
<feature type="domain" description="Mannosylglycerate hydrolase MGH1-like glycoside hydrolase" evidence="2">
    <location>
        <begin position="315"/>
        <end position="611"/>
    </location>
</feature>
<dbReference type="OrthoDB" id="9759959at2"/>
<dbReference type="GO" id="GO:0005975">
    <property type="term" value="P:carbohydrate metabolic process"/>
    <property type="evidence" value="ECO:0007669"/>
    <property type="project" value="InterPro"/>
</dbReference>
<dbReference type="InterPro" id="IPR008928">
    <property type="entry name" value="6-hairpin_glycosidase_sf"/>
</dbReference>
<gene>
    <name evidence="3" type="ORF">B1812_10615</name>
</gene>
<proteinExistence type="predicted"/>
<evidence type="ECO:0000259" key="1">
    <source>
        <dbReference type="Pfam" id="PF14742"/>
    </source>
</evidence>
<evidence type="ECO:0000313" key="4">
    <source>
        <dbReference type="Proteomes" id="UP000193978"/>
    </source>
</evidence>
<dbReference type="STRING" id="655015.B1812_10615"/>
<reference evidence="3 4" key="1">
    <citation type="submission" date="2017-02" db="EMBL/GenBank/DDBJ databases">
        <authorList>
            <person name="Peterson S.W."/>
        </authorList>
    </citation>
    <scope>NUCLEOTIDE SEQUENCE [LARGE SCALE GENOMIC DNA]</scope>
    <source>
        <strain evidence="3 4">S285</strain>
    </source>
</reference>
<dbReference type="KEGG" id="mbry:B1812_10615"/>
<dbReference type="Proteomes" id="UP000193978">
    <property type="component" value="Chromosome"/>
</dbReference>
<evidence type="ECO:0000259" key="2">
    <source>
        <dbReference type="Pfam" id="PF22422"/>
    </source>
</evidence>
<dbReference type="InterPro" id="IPR032856">
    <property type="entry name" value="GDE_N_bis"/>
</dbReference>
<dbReference type="SUPFAM" id="SSF48208">
    <property type="entry name" value="Six-hairpin glycosidases"/>
    <property type="match status" value="1"/>
</dbReference>